<feature type="transmembrane region" description="Helical" evidence="5">
    <location>
        <begin position="12"/>
        <end position="32"/>
    </location>
</feature>
<dbReference type="CDD" id="cd11386">
    <property type="entry name" value="MCP_signal"/>
    <property type="match status" value="1"/>
</dbReference>
<feature type="domain" description="HAMP" evidence="7">
    <location>
        <begin position="253"/>
        <end position="305"/>
    </location>
</feature>
<comment type="similarity">
    <text evidence="2">Belongs to the methyl-accepting chemotaxis (MCP) protein family.</text>
</comment>
<dbReference type="InterPro" id="IPR051310">
    <property type="entry name" value="MCP_chemotaxis"/>
</dbReference>
<sequence>MTAGSDSQALRALRLLSRGAALLAPLPVLAALGAGNPLLPVLVGVAVFTAMALAAPRLAMANGQTLVAAALIGQVMMLTGALANHAWQVDAHMAFFAALACLTMLDSVRPILVATALIVLHHLTLAVLFPVLIYPPADLLQNVERVLIHGACAGIESAVLIYSVLVRNRMAARAVADAEEIAEAGRKARDSLREAEESLQAAEEAQAEALAAQAVAQDAAEQARTEMARAQEADAAARAAQTREKEQQARIRRTQQTVVETLKAALKDLAAGKLHARIPDPLPDEYEELRTDFNSACETLAAAMAQVLERSGTVGAQSNDISAATTDLAKRTETQAASLAQVSATVSQIAGQVKDAAELARTASGEAQATSSDAEASSALVGDAVAAMDRIEEASGKIHSIIATIDDISFQTNLLALNAGVEAARAGEAGRGFAVVASEVRALAQRSSDAAREIKTLIENSTRLVQDGVGLVNRTGDSLHSVRGRIDQISGRIRDISDSAIRQSSSLAEIDTTLGGLDRVTQQNAAMFEETTASNLDLRAQAEALLAIVGTFQLTAGTEAPGPARPARSDAA</sequence>
<dbReference type="GO" id="GO:0007165">
    <property type="term" value="P:signal transduction"/>
    <property type="evidence" value="ECO:0007669"/>
    <property type="project" value="UniProtKB-KW"/>
</dbReference>
<comment type="caution">
    <text evidence="8">The sequence shown here is derived from an EMBL/GenBank/DDBJ whole genome shotgun (WGS) entry which is preliminary data.</text>
</comment>
<feature type="transmembrane region" description="Helical" evidence="5">
    <location>
        <begin position="66"/>
        <end position="83"/>
    </location>
</feature>
<dbReference type="GO" id="GO:0016020">
    <property type="term" value="C:membrane"/>
    <property type="evidence" value="ECO:0007669"/>
    <property type="project" value="InterPro"/>
</dbReference>
<dbReference type="InterPro" id="IPR003660">
    <property type="entry name" value="HAMP_dom"/>
</dbReference>
<accession>A0A8J7CKY6</accession>
<dbReference type="SMART" id="SM00304">
    <property type="entry name" value="HAMP"/>
    <property type="match status" value="1"/>
</dbReference>
<dbReference type="Proteomes" id="UP000609121">
    <property type="component" value="Unassembled WGS sequence"/>
</dbReference>
<evidence type="ECO:0000256" key="1">
    <source>
        <dbReference type="ARBA" id="ARBA00022500"/>
    </source>
</evidence>
<dbReference type="RefSeq" id="WP_193183995.1">
    <property type="nucleotide sequence ID" value="NZ_JACVXA010000045.1"/>
</dbReference>
<dbReference type="InterPro" id="IPR004089">
    <property type="entry name" value="MCPsignal_dom"/>
</dbReference>
<feature type="domain" description="Methyl-accepting transducer" evidence="6">
    <location>
        <begin position="310"/>
        <end position="539"/>
    </location>
</feature>
<keyword evidence="3" id="KW-0807">Transducer</keyword>
<feature type="region of interest" description="Disordered" evidence="4">
    <location>
        <begin position="222"/>
        <end position="252"/>
    </location>
</feature>
<evidence type="ECO:0000256" key="2">
    <source>
        <dbReference type="ARBA" id="ARBA00029447"/>
    </source>
</evidence>
<keyword evidence="9" id="KW-1185">Reference proteome</keyword>
<evidence type="ECO:0000256" key="3">
    <source>
        <dbReference type="PROSITE-ProRule" id="PRU00284"/>
    </source>
</evidence>
<evidence type="ECO:0000256" key="5">
    <source>
        <dbReference type="SAM" id="Phobius"/>
    </source>
</evidence>
<feature type="transmembrane region" description="Helical" evidence="5">
    <location>
        <begin position="146"/>
        <end position="165"/>
    </location>
</feature>
<proteinExistence type="inferred from homology"/>
<dbReference type="SUPFAM" id="SSF58104">
    <property type="entry name" value="Methyl-accepting chemotaxis protein (MCP) signaling domain"/>
    <property type="match status" value="1"/>
</dbReference>
<dbReference type="PROSITE" id="PS50885">
    <property type="entry name" value="HAMP"/>
    <property type="match status" value="1"/>
</dbReference>
<gene>
    <name evidence="8" type="ORF">ICN82_14340</name>
</gene>
<dbReference type="PANTHER" id="PTHR43531:SF11">
    <property type="entry name" value="METHYL-ACCEPTING CHEMOTAXIS PROTEIN 3"/>
    <property type="match status" value="1"/>
</dbReference>
<dbReference type="PANTHER" id="PTHR43531">
    <property type="entry name" value="PROTEIN ICFG"/>
    <property type="match status" value="1"/>
</dbReference>
<dbReference type="SMART" id="SM00283">
    <property type="entry name" value="MA"/>
    <property type="match status" value="1"/>
</dbReference>
<reference evidence="8" key="1">
    <citation type="submission" date="2020-09" db="EMBL/GenBank/DDBJ databases">
        <title>A novel bacterium of genus Mangrovicoccus, isolated from South China Sea.</title>
        <authorList>
            <person name="Huang H."/>
            <person name="Mo K."/>
            <person name="Hu Y."/>
        </authorList>
    </citation>
    <scope>NUCLEOTIDE SEQUENCE</scope>
    <source>
        <strain evidence="8">HB182678</strain>
    </source>
</reference>
<dbReference type="PROSITE" id="PS50111">
    <property type="entry name" value="CHEMOTAXIS_TRANSDUC_2"/>
    <property type="match status" value="1"/>
</dbReference>
<feature type="compositionally biased region" description="Basic and acidic residues" evidence="4">
    <location>
        <begin position="222"/>
        <end position="232"/>
    </location>
</feature>
<protein>
    <submittedName>
        <fullName evidence="8">Methyl-accepting chemotaxis protein</fullName>
    </submittedName>
</protein>
<organism evidence="8 9">
    <name type="scientific">Mangrovicoccus algicola</name>
    <dbReference type="NCBI Taxonomy" id="2771008"/>
    <lineage>
        <taxon>Bacteria</taxon>
        <taxon>Pseudomonadati</taxon>
        <taxon>Pseudomonadota</taxon>
        <taxon>Alphaproteobacteria</taxon>
        <taxon>Rhodobacterales</taxon>
        <taxon>Paracoccaceae</taxon>
        <taxon>Mangrovicoccus</taxon>
    </lineage>
</organism>
<evidence type="ECO:0000259" key="6">
    <source>
        <dbReference type="PROSITE" id="PS50111"/>
    </source>
</evidence>
<keyword evidence="5" id="KW-0812">Transmembrane</keyword>
<keyword evidence="5" id="KW-1133">Transmembrane helix</keyword>
<evidence type="ECO:0000259" key="7">
    <source>
        <dbReference type="PROSITE" id="PS50885"/>
    </source>
</evidence>
<keyword evidence="1" id="KW-0145">Chemotaxis</keyword>
<keyword evidence="5" id="KW-0472">Membrane</keyword>
<feature type="transmembrane region" description="Helical" evidence="5">
    <location>
        <begin position="38"/>
        <end position="59"/>
    </location>
</feature>
<evidence type="ECO:0000256" key="4">
    <source>
        <dbReference type="SAM" id="MobiDB-lite"/>
    </source>
</evidence>
<dbReference type="AlphaFoldDB" id="A0A8J7CKY6"/>
<dbReference type="Pfam" id="PF00015">
    <property type="entry name" value="MCPsignal"/>
    <property type="match status" value="1"/>
</dbReference>
<evidence type="ECO:0000313" key="9">
    <source>
        <dbReference type="Proteomes" id="UP000609121"/>
    </source>
</evidence>
<name>A0A8J7CKY6_9RHOB</name>
<dbReference type="EMBL" id="JACVXA010000045">
    <property type="protein sequence ID" value="MBE3639376.1"/>
    <property type="molecule type" value="Genomic_DNA"/>
</dbReference>
<dbReference type="Gene3D" id="1.10.287.950">
    <property type="entry name" value="Methyl-accepting chemotaxis protein"/>
    <property type="match status" value="1"/>
</dbReference>
<evidence type="ECO:0000313" key="8">
    <source>
        <dbReference type="EMBL" id="MBE3639376.1"/>
    </source>
</evidence>
<feature type="transmembrane region" description="Helical" evidence="5">
    <location>
        <begin position="112"/>
        <end position="134"/>
    </location>
</feature>
<dbReference type="GO" id="GO:0006935">
    <property type="term" value="P:chemotaxis"/>
    <property type="evidence" value="ECO:0007669"/>
    <property type="project" value="UniProtKB-KW"/>
</dbReference>